<evidence type="ECO:0000256" key="2">
    <source>
        <dbReference type="ARBA" id="ARBA00022448"/>
    </source>
</evidence>
<organism evidence="6 7">
    <name type="scientific">Plutella xylostella</name>
    <name type="common">Diamondback moth</name>
    <name type="synonym">Plutella maculipennis</name>
    <dbReference type="NCBI Taxonomy" id="51655"/>
    <lineage>
        <taxon>Eukaryota</taxon>
        <taxon>Metazoa</taxon>
        <taxon>Ecdysozoa</taxon>
        <taxon>Arthropoda</taxon>
        <taxon>Hexapoda</taxon>
        <taxon>Insecta</taxon>
        <taxon>Pterygota</taxon>
        <taxon>Neoptera</taxon>
        <taxon>Endopterygota</taxon>
        <taxon>Lepidoptera</taxon>
        <taxon>Glossata</taxon>
        <taxon>Ditrysia</taxon>
        <taxon>Yponomeutoidea</taxon>
        <taxon>Plutellidae</taxon>
        <taxon>Plutella</taxon>
    </lineage>
</organism>
<proteinExistence type="inferred from homology"/>
<dbReference type="EMBL" id="JAHIBW010000002">
    <property type="protein sequence ID" value="KAG7312687.1"/>
    <property type="molecule type" value="Genomic_DNA"/>
</dbReference>
<feature type="region of interest" description="Disordered" evidence="5">
    <location>
        <begin position="280"/>
        <end position="367"/>
    </location>
</feature>
<feature type="compositionally biased region" description="Pro residues" evidence="5">
    <location>
        <begin position="339"/>
        <end position="367"/>
    </location>
</feature>
<feature type="compositionally biased region" description="Acidic residues" evidence="5">
    <location>
        <begin position="287"/>
        <end position="299"/>
    </location>
</feature>
<protein>
    <submittedName>
        <fullName evidence="6">Uncharacterized protein</fullName>
    </submittedName>
</protein>
<evidence type="ECO:0000313" key="7">
    <source>
        <dbReference type="Proteomes" id="UP000823941"/>
    </source>
</evidence>
<dbReference type="Pfam" id="PF01813">
    <property type="entry name" value="ATP-synt_D"/>
    <property type="match status" value="1"/>
</dbReference>
<dbReference type="PANTHER" id="PTHR11671">
    <property type="entry name" value="V-TYPE ATP SYNTHASE SUBUNIT D"/>
    <property type="match status" value="1"/>
</dbReference>
<dbReference type="Proteomes" id="UP000823941">
    <property type="component" value="Chromosome 2"/>
</dbReference>
<gene>
    <name evidence="6" type="ORF">JYU34_001053</name>
</gene>
<evidence type="ECO:0000256" key="3">
    <source>
        <dbReference type="ARBA" id="ARBA00023065"/>
    </source>
</evidence>
<name>A0ABQ7R5V9_PLUXY</name>
<comment type="caution">
    <text evidence="6">The sequence shown here is derived from an EMBL/GenBank/DDBJ whole genome shotgun (WGS) entry which is preliminary data.</text>
</comment>
<dbReference type="InterPro" id="IPR002699">
    <property type="entry name" value="V_ATPase_D"/>
</dbReference>
<dbReference type="Gene3D" id="1.10.287.3240">
    <property type="match status" value="2"/>
</dbReference>
<evidence type="ECO:0000313" key="6">
    <source>
        <dbReference type="EMBL" id="KAG7312687.1"/>
    </source>
</evidence>
<feature type="compositionally biased region" description="Pro residues" evidence="5">
    <location>
        <begin position="317"/>
        <end position="328"/>
    </location>
</feature>
<keyword evidence="3" id="KW-0406">Ion transport</keyword>
<reference evidence="6 7" key="1">
    <citation type="submission" date="2021-06" db="EMBL/GenBank/DDBJ databases">
        <title>A haploid diamondback moth (Plutella xylostella L.) genome assembly resolves 31 chromosomes and identifies a diamide resistance mutation.</title>
        <authorList>
            <person name="Ward C.M."/>
            <person name="Perry K.D."/>
            <person name="Baker G."/>
            <person name="Powis K."/>
            <person name="Heckel D.G."/>
            <person name="Baxter S.W."/>
        </authorList>
    </citation>
    <scope>NUCLEOTIDE SEQUENCE [LARGE SCALE GENOMIC DNA]</scope>
    <source>
        <strain evidence="6 7">LV</strain>
        <tissue evidence="6">Single pupa</tissue>
    </source>
</reference>
<evidence type="ECO:0000256" key="5">
    <source>
        <dbReference type="SAM" id="MobiDB-lite"/>
    </source>
</evidence>
<evidence type="ECO:0000256" key="1">
    <source>
        <dbReference type="ARBA" id="ARBA00005850"/>
    </source>
</evidence>
<evidence type="ECO:0000256" key="4">
    <source>
        <dbReference type="ARBA" id="ARBA00045737"/>
    </source>
</evidence>
<sequence>MKDDDDEEEQSVGGGKYPCVPSLVALQQMRNRLHLARLGKKLMKWTAIATRKELRRIAAEMLIAVAGGAAAGRGRLHLARLGKKLMKWTAIATRKELRRIAAEMLIACKDYENEIRNAYLLLARCRYYYPNLNAMVVEGLPVYPKEAQTKVYSTFKSITGSRIVKFEISNNDKEPYVFLAIERGGETVAEAKKAWYILLRVMTRILQLKLSFVTAEMSHSGAKKKSNVLGKIVIPRINSTIKYILSELEEKDREEFYRIKKIMKVKEKQIRKKMELAGTLSTPKQVEEEEEEKEVEELPEIPLPPSPPKARVSVQLPSPPPESLPPTPLFKSEESLSPPTAPPIEPEPTPSPKPVPTPPPKPVPAAKPIPLPPAPLPLPSKVCKICKLSMQSPSDPNFVLPNACRVPLSISTDDLGENACAICKRPLLKLPMLEQKISEIKPRLVPLQVETKEITKFLRILKDGGIVFEEVKEIKIRTEHQLPQNVSDRICRLKSSACKMIQPFSGANSIRAAYCHQNAFIRTCTPSPYNNSILNGSLNYQQIASLTSLLKQYLGSTSEAWKSIEETSGIFCDVNITRSCSTVGPRPISDMAVAENDLFKEGEGQDIHKNTDDIFRNTHRAIITEIEDEFTSPDSNELSPLNDMENKIEPCTNNDGCVKDTTILKTVTSESKVNIIENEIKQLSLSNTEDCNNNEQ</sequence>
<comment type="similarity">
    <text evidence="1">Belongs to the V-ATPase D subunit family.</text>
</comment>
<keyword evidence="2" id="KW-0813">Transport</keyword>
<comment type="function">
    <text evidence="4">Subunit of the V1 complex of vacuolar(H+)-ATPase (V-ATPase), a multisubunit enzyme composed of a peripheral complex (V1) that hydrolyzes ATP and a membrane integral complex (V0) that translocates protons. V-ATPase is responsible for acidifying and maintaining the pH of intracellular compartments and in some cell types, is targeted to the plasma membrane, where it is responsible for acidifying the extracellular environment.</text>
</comment>
<accession>A0ABQ7R5V9</accession>
<keyword evidence="7" id="KW-1185">Reference proteome</keyword>